<organism evidence="2 3">
    <name type="scientific">Saltatorellus ferox</name>
    <dbReference type="NCBI Taxonomy" id="2528018"/>
    <lineage>
        <taxon>Bacteria</taxon>
        <taxon>Pseudomonadati</taxon>
        <taxon>Planctomycetota</taxon>
        <taxon>Planctomycetia</taxon>
        <taxon>Planctomycetia incertae sedis</taxon>
        <taxon>Saltatorellus</taxon>
    </lineage>
</organism>
<keyword evidence="1" id="KW-0732">Signal</keyword>
<protein>
    <submittedName>
        <fullName evidence="2">Uncharacterized protein</fullName>
    </submittedName>
</protein>
<dbReference type="Proteomes" id="UP000320390">
    <property type="component" value="Chromosome"/>
</dbReference>
<evidence type="ECO:0000256" key="1">
    <source>
        <dbReference type="SAM" id="SignalP"/>
    </source>
</evidence>
<proteinExistence type="predicted"/>
<accession>A0A518EQ38</accession>
<sequence precursor="true">MHVLCARAFALLSLFALTSLASSAAPSQQKDVPFEELGKAFVKENCPEGSGGAACPLEDVLARRYATLRAGAFDLSFPLDFFGDKRSGEIEVVVQAVLDLQGEWFKRFAREPATLEAAQKDMLVLTDWVDGWSKGDLKKVSKGEGGSLFDLMEAGEGVREASARLAPMIYDEETMAVTPQFIQDIRMVFCPTRLSFMEMVGYGGMVSPAVRQSAWHSGTAEWTQLWIDQTMVVALEYSPWTDDPKFQLGMSMNKFDKQGQRQFVVQQAAAALLTKTLNRMDLPLLDKGLAVHMTIAVCGAANTIDGEGSISSTGATTAPYERFVPGGNSNGGTLPAIPAIGFDSIQESHWRKTKSGGLFFAALEAGQKQGGKRAKKDNKRDLFKRPEAHFELTSPTGKHIAVTAPFLGQPATQRPYPEPEYLNDYREFFRSYQACFLDWLRNTGSEGDSEEVARGKFQQLLSKLSLEREVNLDNAVQEIYQEPLTTLDGSAGLEWRFLTWLEDQ</sequence>
<evidence type="ECO:0000313" key="2">
    <source>
        <dbReference type="EMBL" id="QDV06181.1"/>
    </source>
</evidence>
<feature type="signal peptide" evidence="1">
    <location>
        <begin position="1"/>
        <end position="24"/>
    </location>
</feature>
<dbReference type="EMBL" id="CP036434">
    <property type="protein sequence ID" value="QDV06181.1"/>
    <property type="molecule type" value="Genomic_DNA"/>
</dbReference>
<keyword evidence="3" id="KW-1185">Reference proteome</keyword>
<feature type="chain" id="PRO_5021759558" evidence="1">
    <location>
        <begin position="25"/>
        <end position="504"/>
    </location>
</feature>
<reference evidence="2 3" key="1">
    <citation type="submission" date="2019-02" db="EMBL/GenBank/DDBJ databases">
        <title>Deep-cultivation of Planctomycetes and their phenomic and genomic characterization uncovers novel biology.</title>
        <authorList>
            <person name="Wiegand S."/>
            <person name="Jogler M."/>
            <person name="Boedeker C."/>
            <person name="Pinto D."/>
            <person name="Vollmers J."/>
            <person name="Rivas-Marin E."/>
            <person name="Kohn T."/>
            <person name="Peeters S.H."/>
            <person name="Heuer A."/>
            <person name="Rast P."/>
            <person name="Oberbeckmann S."/>
            <person name="Bunk B."/>
            <person name="Jeske O."/>
            <person name="Meyerdierks A."/>
            <person name="Storesund J.E."/>
            <person name="Kallscheuer N."/>
            <person name="Luecker S."/>
            <person name="Lage O.M."/>
            <person name="Pohl T."/>
            <person name="Merkel B.J."/>
            <person name="Hornburger P."/>
            <person name="Mueller R.-W."/>
            <person name="Bruemmer F."/>
            <person name="Labrenz M."/>
            <person name="Spormann A.M."/>
            <person name="Op den Camp H."/>
            <person name="Overmann J."/>
            <person name="Amann R."/>
            <person name="Jetten M.S.M."/>
            <person name="Mascher T."/>
            <person name="Medema M.H."/>
            <person name="Devos D.P."/>
            <person name="Kaster A.-K."/>
            <person name="Ovreas L."/>
            <person name="Rohde M."/>
            <person name="Galperin M.Y."/>
            <person name="Jogler C."/>
        </authorList>
    </citation>
    <scope>NUCLEOTIDE SEQUENCE [LARGE SCALE GENOMIC DNA]</scope>
    <source>
        <strain evidence="2 3">Poly30</strain>
    </source>
</reference>
<dbReference type="AlphaFoldDB" id="A0A518EQ38"/>
<evidence type="ECO:0000313" key="3">
    <source>
        <dbReference type="Proteomes" id="UP000320390"/>
    </source>
</evidence>
<name>A0A518EQ38_9BACT</name>
<gene>
    <name evidence="2" type="ORF">Poly30_16860</name>
</gene>